<dbReference type="InterPro" id="IPR007267">
    <property type="entry name" value="GtrA_DPMS_TM"/>
</dbReference>
<keyword evidence="5 6" id="KW-0472">Membrane</keyword>
<keyword evidence="4 6" id="KW-1133">Transmembrane helix</keyword>
<dbReference type="STRING" id="1776384.GCA_900086585_00801"/>
<dbReference type="InterPro" id="IPR051401">
    <property type="entry name" value="GtrA_CellWall_Glycosyl"/>
</dbReference>
<evidence type="ECO:0000256" key="2">
    <source>
        <dbReference type="ARBA" id="ARBA00009399"/>
    </source>
</evidence>
<comment type="similarity">
    <text evidence="2">Belongs to the GtrA family.</text>
</comment>
<feature type="transmembrane region" description="Helical" evidence="6">
    <location>
        <begin position="38"/>
        <end position="56"/>
    </location>
</feature>
<gene>
    <name evidence="8" type="ORF">DW099_11560</name>
</gene>
<reference evidence="8 9" key="1">
    <citation type="submission" date="2018-08" db="EMBL/GenBank/DDBJ databases">
        <title>A genome reference for cultivated species of the human gut microbiota.</title>
        <authorList>
            <person name="Zou Y."/>
            <person name="Xue W."/>
            <person name="Luo G."/>
        </authorList>
    </citation>
    <scope>NUCLEOTIDE SEQUENCE [LARGE SCALE GENOMIC DNA]</scope>
    <source>
        <strain evidence="8 9">AM07-24</strain>
    </source>
</reference>
<dbReference type="GO" id="GO:0000271">
    <property type="term" value="P:polysaccharide biosynthetic process"/>
    <property type="evidence" value="ECO:0007669"/>
    <property type="project" value="InterPro"/>
</dbReference>
<sequence>MKKLQNSQIIRYIMTGGMTTVINYIIYILLTAVQLDYLVANSIAWLGAVIFAYYANRHMVFRSGGNKKQEFIQFFSLRLATLVVENLLLFMFVGYIGAAELPSKILVSVITVVLNYFACKYSIFKEGGVSHE</sequence>
<dbReference type="GO" id="GO:0005886">
    <property type="term" value="C:plasma membrane"/>
    <property type="evidence" value="ECO:0007669"/>
    <property type="project" value="TreeGrafter"/>
</dbReference>
<dbReference type="Proteomes" id="UP000284841">
    <property type="component" value="Unassembled WGS sequence"/>
</dbReference>
<name>A0A415E125_9FIRM</name>
<evidence type="ECO:0000256" key="3">
    <source>
        <dbReference type="ARBA" id="ARBA00022692"/>
    </source>
</evidence>
<keyword evidence="9" id="KW-1185">Reference proteome</keyword>
<accession>A0A415E125</accession>
<evidence type="ECO:0000256" key="1">
    <source>
        <dbReference type="ARBA" id="ARBA00004141"/>
    </source>
</evidence>
<comment type="subcellular location">
    <subcellularLocation>
        <location evidence="1">Membrane</location>
        <topology evidence="1">Multi-pass membrane protein</topology>
    </subcellularLocation>
</comment>
<organism evidence="8 9">
    <name type="scientific">Emergencia timonensis</name>
    <dbReference type="NCBI Taxonomy" id="1776384"/>
    <lineage>
        <taxon>Bacteria</taxon>
        <taxon>Bacillati</taxon>
        <taxon>Bacillota</taxon>
        <taxon>Clostridia</taxon>
        <taxon>Peptostreptococcales</taxon>
        <taxon>Anaerovoracaceae</taxon>
        <taxon>Emergencia</taxon>
    </lineage>
</organism>
<feature type="transmembrane region" description="Helical" evidence="6">
    <location>
        <begin position="105"/>
        <end position="124"/>
    </location>
</feature>
<evidence type="ECO:0000259" key="7">
    <source>
        <dbReference type="Pfam" id="PF04138"/>
    </source>
</evidence>
<dbReference type="GeneID" id="83003200"/>
<dbReference type="EMBL" id="QRMS01000003">
    <property type="protein sequence ID" value="RHJ87329.1"/>
    <property type="molecule type" value="Genomic_DNA"/>
</dbReference>
<dbReference type="AlphaFoldDB" id="A0A415E125"/>
<dbReference type="PANTHER" id="PTHR38459:SF5">
    <property type="entry name" value="CELL WALL TEICHOIC ACID GLYCOSYLATION PROTEIN GTCA"/>
    <property type="match status" value="1"/>
</dbReference>
<comment type="caution">
    <text evidence="8">The sequence shown here is derived from an EMBL/GenBank/DDBJ whole genome shotgun (WGS) entry which is preliminary data.</text>
</comment>
<keyword evidence="3 6" id="KW-0812">Transmembrane</keyword>
<feature type="domain" description="GtrA/DPMS transmembrane" evidence="7">
    <location>
        <begin position="11"/>
        <end position="124"/>
    </location>
</feature>
<dbReference type="RefSeq" id="WP_067534225.1">
    <property type="nucleotide sequence ID" value="NZ_AP025567.1"/>
</dbReference>
<feature type="transmembrane region" description="Helical" evidence="6">
    <location>
        <begin position="77"/>
        <end position="99"/>
    </location>
</feature>
<feature type="transmembrane region" description="Helical" evidence="6">
    <location>
        <begin position="12"/>
        <end position="32"/>
    </location>
</feature>
<protein>
    <submittedName>
        <fullName evidence="8">GtrA family protein</fullName>
    </submittedName>
</protein>
<evidence type="ECO:0000256" key="6">
    <source>
        <dbReference type="SAM" id="Phobius"/>
    </source>
</evidence>
<evidence type="ECO:0000313" key="9">
    <source>
        <dbReference type="Proteomes" id="UP000284841"/>
    </source>
</evidence>
<dbReference type="OrthoDB" id="361483at2"/>
<evidence type="ECO:0000313" key="8">
    <source>
        <dbReference type="EMBL" id="RHJ87329.1"/>
    </source>
</evidence>
<evidence type="ECO:0000256" key="4">
    <source>
        <dbReference type="ARBA" id="ARBA00022989"/>
    </source>
</evidence>
<dbReference type="PANTHER" id="PTHR38459">
    <property type="entry name" value="PROPHAGE BACTOPRENOL-LINKED GLUCOSE TRANSLOCASE HOMOLOG"/>
    <property type="match status" value="1"/>
</dbReference>
<evidence type="ECO:0000256" key="5">
    <source>
        <dbReference type="ARBA" id="ARBA00023136"/>
    </source>
</evidence>
<dbReference type="Pfam" id="PF04138">
    <property type="entry name" value="GtrA_DPMS_TM"/>
    <property type="match status" value="1"/>
</dbReference>
<proteinExistence type="inferred from homology"/>